<name>A0A8H3FV25_9LECA</name>
<organism evidence="3 4">
    <name type="scientific">Heterodermia speciosa</name>
    <dbReference type="NCBI Taxonomy" id="116794"/>
    <lineage>
        <taxon>Eukaryota</taxon>
        <taxon>Fungi</taxon>
        <taxon>Dikarya</taxon>
        <taxon>Ascomycota</taxon>
        <taxon>Pezizomycotina</taxon>
        <taxon>Lecanoromycetes</taxon>
        <taxon>OSLEUM clade</taxon>
        <taxon>Lecanoromycetidae</taxon>
        <taxon>Caliciales</taxon>
        <taxon>Physciaceae</taxon>
        <taxon>Heterodermia</taxon>
    </lineage>
</organism>
<keyword evidence="2" id="KW-0732">Signal</keyword>
<gene>
    <name evidence="3" type="ORF">HETSPECPRED_007658</name>
</gene>
<evidence type="ECO:0000313" key="4">
    <source>
        <dbReference type="Proteomes" id="UP000664521"/>
    </source>
</evidence>
<dbReference type="OrthoDB" id="3944128at2759"/>
<accession>A0A8H3FV25</accession>
<feature type="signal peptide" evidence="2">
    <location>
        <begin position="1"/>
        <end position="23"/>
    </location>
</feature>
<protein>
    <submittedName>
        <fullName evidence="3">Uncharacterized protein</fullName>
    </submittedName>
</protein>
<feature type="region of interest" description="Disordered" evidence="1">
    <location>
        <begin position="278"/>
        <end position="301"/>
    </location>
</feature>
<evidence type="ECO:0000256" key="1">
    <source>
        <dbReference type="SAM" id="MobiDB-lite"/>
    </source>
</evidence>
<dbReference type="EMBL" id="CAJPDS010000056">
    <property type="protein sequence ID" value="CAF9930570.1"/>
    <property type="molecule type" value="Genomic_DNA"/>
</dbReference>
<feature type="chain" id="PRO_5034824427" evidence="2">
    <location>
        <begin position="24"/>
        <end position="301"/>
    </location>
</feature>
<feature type="compositionally biased region" description="Basic residues" evidence="1">
    <location>
        <begin position="279"/>
        <end position="290"/>
    </location>
</feature>
<reference evidence="3" key="1">
    <citation type="submission" date="2021-03" db="EMBL/GenBank/DDBJ databases">
        <authorList>
            <person name="Tagirdzhanova G."/>
        </authorList>
    </citation>
    <scope>NUCLEOTIDE SEQUENCE</scope>
</reference>
<evidence type="ECO:0000313" key="3">
    <source>
        <dbReference type="EMBL" id="CAF9930570.1"/>
    </source>
</evidence>
<proteinExistence type="predicted"/>
<sequence>MLTSRSFLVCLINVLRISSLADALPQEVVTSVAVVTVFDDGHDAGAGAAVSTVAATDGVDPSAGEIVIPFAAADGGLVQASTVAADPSMITPAPEVEGSGVAGVDPSCNQCSIYFQYVSAYYWPTPNSNNTACLSGVTGEVNGPVPTDLVPQYPSNYLVFPTISAGNACTRVGNIYYDHTIAFAPGALSTIVGNPPQTQEFNFSDLPCPPPDVASADNYFYNPSWNPGRAYAPMIAPPSEIFALDPAFTSCVAAVYQGFDPPHTLGAWGGGIGGGGGIGRKRGAPAHKVPRGPVQTAAPWN</sequence>
<keyword evidence="4" id="KW-1185">Reference proteome</keyword>
<evidence type="ECO:0000256" key="2">
    <source>
        <dbReference type="SAM" id="SignalP"/>
    </source>
</evidence>
<dbReference type="AlphaFoldDB" id="A0A8H3FV25"/>
<comment type="caution">
    <text evidence="3">The sequence shown here is derived from an EMBL/GenBank/DDBJ whole genome shotgun (WGS) entry which is preliminary data.</text>
</comment>
<dbReference type="Proteomes" id="UP000664521">
    <property type="component" value="Unassembled WGS sequence"/>
</dbReference>